<reference evidence="1 2" key="1">
    <citation type="journal article" date="2024" name="BMC Genomics">
        <title>De novo assembly and annotation of Popillia japonica's genome with initial clues to its potential as an invasive pest.</title>
        <authorList>
            <person name="Cucini C."/>
            <person name="Boschi S."/>
            <person name="Funari R."/>
            <person name="Cardaioli E."/>
            <person name="Iannotti N."/>
            <person name="Marturano G."/>
            <person name="Paoli F."/>
            <person name="Bruttini M."/>
            <person name="Carapelli A."/>
            <person name="Frati F."/>
            <person name="Nardi F."/>
        </authorList>
    </citation>
    <scope>NUCLEOTIDE SEQUENCE [LARGE SCALE GENOMIC DNA]</scope>
    <source>
        <strain evidence="1">DMR45628</strain>
    </source>
</reference>
<dbReference type="EMBL" id="JASPKY010000937">
    <property type="protein sequence ID" value="KAK9680075.1"/>
    <property type="molecule type" value="Genomic_DNA"/>
</dbReference>
<evidence type="ECO:0008006" key="3">
    <source>
        <dbReference type="Google" id="ProtNLM"/>
    </source>
</evidence>
<protein>
    <recommendedName>
        <fullName evidence="3">HTH psq-type domain-containing protein</fullName>
    </recommendedName>
</protein>
<name>A0AAW1HUQ5_POPJA</name>
<dbReference type="Proteomes" id="UP001458880">
    <property type="component" value="Unassembled WGS sequence"/>
</dbReference>
<organism evidence="1 2">
    <name type="scientific">Popillia japonica</name>
    <name type="common">Japanese beetle</name>
    <dbReference type="NCBI Taxonomy" id="7064"/>
    <lineage>
        <taxon>Eukaryota</taxon>
        <taxon>Metazoa</taxon>
        <taxon>Ecdysozoa</taxon>
        <taxon>Arthropoda</taxon>
        <taxon>Hexapoda</taxon>
        <taxon>Insecta</taxon>
        <taxon>Pterygota</taxon>
        <taxon>Neoptera</taxon>
        <taxon>Endopterygota</taxon>
        <taxon>Coleoptera</taxon>
        <taxon>Polyphaga</taxon>
        <taxon>Scarabaeiformia</taxon>
        <taxon>Scarabaeidae</taxon>
        <taxon>Rutelinae</taxon>
        <taxon>Popillia</taxon>
    </lineage>
</organism>
<accession>A0AAW1HUQ5</accession>
<gene>
    <name evidence="1" type="ORF">QE152_g39377</name>
</gene>
<evidence type="ECO:0000313" key="2">
    <source>
        <dbReference type="Proteomes" id="UP001458880"/>
    </source>
</evidence>
<dbReference type="AlphaFoldDB" id="A0AAW1HUQ5"/>
<sequence>MIDRGENYSKFATEFGIGKATVSDIKKNRANIMSYYSTTDKQPADRKTLKLSSNPAVEKALLTWFLQERTKDNAWKNVSTDLIKKSWSKVWPSENITDDLSDEDDEDDIPLARLVKKLAEVEKIPEIENDLQVICSLSRKLDEKLHNNEIEE</sequence>
<evidence type="ECO:0000313" key="1">
    <source>
        <dbReference type="EMBL" id="KAK9680075.1"/>
    </source>
</evidence>
<proteinExistence type="predicted"/>
<comment type="caution">
    <text evidence="1">The sequence shown here is derived from an EMBL/GenBank/DDBJ whole genome shotgun (WGS) entry which is preliminary data.</text>
</comment>
<keyword evidence="2" id="KW-1185">Reference proteome</keyword>